<keyword evidence="3" id="KW-0479">Metal-binding</keyword>
<evidence type="ECO:0000256" key="2">
    <source>
        <dbReference type="ARBA" id="ARBA00022729"/>
    </source>
</evidence>
<gene>
    <name evidence="5" type="ordered locus">Deipr_1327</name>
</gene>
<dbReference type="eggNOG" id="COG1840">
    <property type="taxonomic scope" value="Bacteria"/>
</dbReference>
<evidence type="ECO:0000256" key="1">
    <source>
        <dbReference type="ARBA" id="ARBA00008520"/>
    </source>
</evidence>
<feature type="chain" id="PRO_5003257784" evidence="4">
    <location>
        <begin position="20"/>
        <end position="331"/>
    </location>
</feature>
<feature type="binding site" evidence="3">
    <location>
        <position position="218"/>
    </location>
    <ligand>
        <name>Fe cation</name>
        <dbReference type="ChEBI" id="CHEBI:24875"/>
    </ligand>
</feature>
<dbReference type="Pfam" id="PF01547">
    <property type="entry name" value="SBP_bac_1"/>
    <property type="match status" value="1"/>
</dbReference>
<dbReference type="STRING" id="693977.Deipr_1327"/>
<name>F0RPD3_DEIPM</name>
<accession>F0RPD3</accession>
<dbReference type="AlphaFoldDB" id="F0RPD3"/>
<dbReference type="SUPFAM" id="SSF53850">
    <property type="entry name" value="Periplasmic binding protein-like II"/>
    <property type="match status" value="1"/>
</dbReference>
<evidence type="ECO:0000256" key="4">
    <source>
        <dbReference type="SAM" id="SignalP"/>
    </source>
</evidence>
<dbReference type="InterPro" id="IPR006059">
    <property type="entry name" value="SBP"/>
</dbReference>
<keyword evidence="3" id="KW-0408">Iron</keyword>
<evidence type="ECO:0000313" key="5">
    <source>
        <dbReference type="EMBL" id="ADY26476.1"/>
    </source>
</evidence>
<dbReference type="OrthoDB" id="9769319at2"/>
<comment type="similarity">
    <text evidence="1">Belongs to the bacterial solute-binding protein 1 family.</text>
</comment>
<dbReference type="HOGENOM" id="CLU_026974_2_0_0"/>
<dbReference type="PANTHER" id="PTHR30006:SF15">
    <property type="entry name" value="IRON-UTILIZATION PERIPLASMIC PROTEIN"/>
    <property type="match status" value="1"/>
</dbReference>
<sequence>MKKVFLMAGALMLAGSSVAQSGSITLYSGRGKTFVEPIVQRFEKETGIKVNVRYGKDAELVALLRQEGARSPADVFWGNSLGAMGQLDSDGRFVRLGNNLSRNVARQYMPASGNWVPTTVRFRTLAYSSERVKASQLPASVFDLPKMTQFKGRIGWTLSYPSFQDFLAGMIAQHGEAKTRQWLLDMKKLNPVDYKTSNVNMMEAIRAGQIDMGLTNHYYIQRVGKLGYPVETHFFKAGDIGNLGNATGVGVLKTSKNPAAASRLVQKMVSSDAQNFFMGVNFEYPVISNTYTPSGMLPYADAVRRSPRISASALPSNLQKAQKLLRETGLL</sequence>
<dbReference type="GO" id="GO:0030288">
    <property type="term" value="C:outer membrane-bounded periplasmic space"/>
    <property type="evidence" value="ECO:0007669"/>
    <property type="project" value="TreeGrafter"/>
</dbReference>
<protein>
    <submittedName>
        <fullName evidence="5">Extracellular solute-binding protein family 1</fullName>
    </submittedName>
</protein>
<organism evidence="5 6">
    <name type="scientific">Deinococcus proteolyticus (strain ATCC 35074 / DSM 20540 / JCM 6276 / NBRC 101906 / NCIMB 13154 / VKM Ac-1939 / CCM 2703 / MRP)</name>
    <dbReference type="NCBI Taxonomy" id="693977"/>
    <lineage>
        <taxon>Bacteria</taxon>
        <taxon>Thermotogati</taxon>
        <taxon>Deinococcota</taxon>
        <taxon>Deinococci</taxon>
        <taxon>Deinococcales</taxon>
        <taxon>Deinococcaceae</taxon>
        <taxon>Deinococcus</taxon>
    </lineage>
</organism>
<dbReference type="GO" id="GO:0046872">
    <property type="term" value="F:metal ion binding"/>
    <property type="evidence" value="ECO:0007669"/>
    <property type="project" value="UniProtKB-KW"/>
</dbReference>
<dbReference type="PIRSF" id="PIRSF002825">
    <property type="entry name" value="CfbpA"/>
    <property type="match status" value="1"/>
</dbReference>
<dbReference type="EMBL" id="CP002536">
    <property type="protein sequence ID" value="ADY26476.1"/>
    <property type="molecule type" value="Genomic_DNA"/>
</dbReference>
<evidence type="ECO:0000313" key="6">
    <source>
        <dbReference type="Proteomes" id="UP000007718"/>
    </source>
</evidence>
<feature type="signal peptide" evidence="4">
    <location>
        <begin position="1"/>
        <end position="19"/>
    </location>
</feature>
<dbReference type="KEGG" id="dpt:Deipr_1327"/>
<dbReference type="Gene3D" id="3.40.190.10">
    <property type="entry name" value="Periplasmic binding protein-like II"/>
    <property type="match status" value="2"/>
</dbReference>
<dbReference type="Proteomes" id="UP000007718">
    <property type="component" value="Chromosome"/>
</dbReference>
<reference evidence="6" key="1">
    <citation type="submission" date="2011-02" db="EMBL/GenBank/DDBJ databases">
        <title>The complete sequence of chromosome of Deinococcus proteolyticus DSM 20540.</title>
        <authorList>
            <consortium name="US DOE Joint Genome Institute (JGI-PGF)"/>
            <person name="Lucas S."/>
            <person name="Copeland A."/>
            <person name="Lapidus A."/>
            <person name="Bruce D."/>
            <person name="Goodwin L."/>
            <person name="Pitluck S."/>
            <person name="Kyrpides N."/>
            <person name="Mavromatis K."/>
            <person name="Pagani I."/>
            <person name="Ivanova N."/>
            <person name="Ovchinnikova G."/>
            <person name="Zeytun A."/>
            <person name="Detter J.C."/>
            <person name="Han C."/>
            <person name="Land M."/>
            <person name="Hauser L."/>
            <person name="Markowitz V."/>
            <person name="Cheng J.-F."/>
            <person name="Hugenholtz P."/>
            <person name="Woyke T."/>
            <person name="Wu D."/>
            <person name="Pukall R."/>
            <person name="Steenblock K."/>
            <person name="Brambilla E."/>
            <person name="Klenk H.-P."/>
            <person name="Eisen J.A."/>
        </authorList>
    </citation>
    <scope>NUCLEOTIDE SEQUENCE [LARGE SCALE GENOMIC DNA]</scope>
    <source>
        <strain evidence="6">ATCC 35074 / DSM 20540 / JCM 6276 / NBRC 101906 / NCIMB 13154 / VKM Ac-1939 / CCM 2703 / MRP</strain>
    </source>
</reference>
<dbReference type="PANTHER" id="PTHR30006">
    <property type="entry name" value="THIAMINE-BINDING PERIPLASMIC PROTEIN-RELATED"/>
    <property type="match status" value="1"/>
</dbReference>
<keyword evidence="6" id="KW-1185">Reference proteome</keyword>
<reference evidence="5 6" key="2">
    <citation type="journal article" date="2012" name="Stand. Genomic Sci.">
        <title>Complete genome sequence of the orange-red pigmented, radioresistant Deinococcus proteolyticus type strain (MRP(T)).</title>
        <authorList>
            <person name="Copeland A."/>
            <person name="Zeytun A."/>
            <person name="Yassawong M."/>
            <person name="Nolan M."/>
            <person name="Lucas S."/>
            <person name="Hammon N."/>
            <person name="Deshpande S."/>
            <person name="Cheng J.F."/>
            <person name="Han C."/>
            <person name="Tapia R."/>
            <person name="Goodwin L.A."/>
            <person name="Pitluck S."/>
            <person name="Mavromatis K."/>
            <person name="Liolios K."/>
            <person name="Pagani I."/>
            <person name="Ivanova N."/>
            <person name="Mikhailova N."/>
            <person name="Pati A."/>
            <person name="Chen A."/>
            <person name="Palaniappan K."/>
            <person name="Land M."/>
            <person name="Hauser L."/>
            <person name="Jeffries C.D."/>
            <person name="Brambilla E.M."/>
            <person name="Rohde M."/>
            <person name="Sikorski J."/>
            <person name="Pukall R."/>
            <person name="Goker M."/>
            <person name="Detter J.C."/>
            <person name="Woyke T."/>
            <person name="Bristow J."/>
            <person name="Eisen J.A."/>
            <person name="Markowitz V."/>
            <person name="Hugenholtz P."/>
            <person name="Kyrpides N.C."/>
            <person name="Klenk H.P."/>
            <person name="Lapidus A."/>
        </authorList>
    </citation>
    <scope>NUCLEOTIDE SEQUENCE [LARGE SCALE GENOMIC DNA]</scope>
    <source>
        <strain evidence="6">ATCC 35074 / DSM 20540 / JCM 6276 / NBRC 101906 / NCIMB 13154 / VKM Ac-1939 / CCM 2703 / MRP</strain>
    </source>
</reference>
<dbReference type="InterPro" id="IPR026045">
    <property type="entry name" value="Ferric-bd"/>
</dbReference>
<evidence type="ECO:0000256" key="3">
    <source>
        <dbReference type="PIRSR" id="PIRSR002825-1"/>
    </source>
</evidence>
<feature type="binding site" evidence="3">
    <location>
        <position position="219"/>
    </location>
    <ligand>
        <name>Fe cation</name>
        <dbReference type="ChEBI" id="CHEBI:24875"/>
    </ligand>
</feature>
<proteinExistence type="inferred from homology"/>
<keyword evidence="2 4" id="KW-0732">Signal</keyword>
<dbReference type="RefSeq" id="WP_013615085.1">
    <property type="nucleotide sequence ID" value="NC_015161.1"/>
</dbReference>